<gene>
    <name evidence="8" type="primary">tilS</name>
    <name evidence="10" type="ORF">GCM10011354_25660</name>
</gene>
<evidence type="ECO:0000256" key="7">
    <source>
        <dbReference type="ARBA" id="ARBA00048539"/>
    </source>
</evidence>
<dbReference type="Proteomes" id="UP000650511">
    <property type="component" value="Unassembled WGS sequence"/>
</dbReference>
<comment type="domain">
    <text evidence="8">The N-terminal region contains the highly conserved SGGXDS motif, predicted to be a P-loop motif involved in ATP binding.</text>
</comment>
<evidence type="ECO:0000259" key="9">
    <source>
        <dbReference type="SMART" id="SM00977"/>
    </source>
</evidence>
<dbReference type="OrthoDB" id="5244702at2"/>
<comment type="catalytic activity">
    <reaction evidence="7 8">
        <text>cytidine(34) in tRNA(Ile2) + L-lysine + ATP = lysidine(34) in tRNA(Ile2) + AMP + diphosphate + H(+)</text>
        <dbReference type="Rhea" id="RHEA:43744"/>
        <dbReference type="Rhea" id="RHEA-COMP:10625"/>
        <dbReference type="Rhea" id="RHEA-COMP:10670"/>
        <dbReference type="ChEBI" id="CHEBI:15378"/>
        <dbReference type="ChEBI" id="CHEBI:30616"/>
        <dbReference type="ChEBI" id="CHEBI:32551"/>
        <dbReference type="ChEBI" id="CHEBI:33019"/>
        <dbReference type="ChEBI" id="CHEBI:82748"/>
        <dbReference type="ChEBI" id="CHEBI:83665"/>
        <dbReference type="ChEBI" id="CHEBI:456215"/>
        <dbReference type="EC" id="6.3.4.19"/>
    </reaction>
</comment>
<keyword evidence="6 8" id="KW-0067">ATP-binding</keyword>
<evidence type="ECO:0000256" key="2">
    <source>
        <dbReference type="ARBA" id="ARBA00022490"/>
    </source>
</evidence>
<dbReference type="InterPro" id="IPR014729">
    <property type="entry name" value="Rossmann-like_a/b/a_fold"/>
</dbReference>
<comment type="caution">
    <text evidence="10">The sequence shown here is derived from an EMBL/GenBank/DDBJ whole genome shotgun (WGS) entry which is preliminary data.</text>
</comment>
<dbReference type="Gene3D" id="3.40.50.620">
    <property type="entry name" value="HUPs"/>
    <property type="match status" value="1"/>
</dbReference>
<dbReference type="GO" id="GO:0032267">
    <property type="term" value="F:tRNA(Ile)-lysidine synthase activity"/>
    <property type="evidence" value="ECO:0007669"/>
    <property type="project" value="UniProtKB-EC"/>
</dbReference>
<dbReference type="RefSeq" id="WP_130651080.1">
    <property type="nucleotide sequence ID" value="NZ_BMHA01000009.1"/>
</dbReference>
<evidence type="ECO:0000256" key="4">
    <source>
        <dbReference type="ARBA" id="ARBA00022694"/>
    </source>
</evidence>
<dbReference type="InterPro" id="IPR011063">
    <property type="entry name" value="TilS/TtcA_N"/>
</dbReference>
<proteinExistence type="inferred from homology"/>
<dbReference type="GO" id="GO:0005737">
    <property type="term" value="C:cytoplasm"/>
    <property type="evidence" value="ECO:0007669"/>
    <property type="project" value="UniProtKB-SubCell"/>
</dbReference>
<keyword evidence="4 8" id="KW-0819">tRNA processing</keyword>
<dbReference type="PANTHER" id="PTHR43033">
    <property type="entry name" value="TRNA(ILE)-LYSIDINE SYNTHASE-RELATED"/>
    <property type="match status" value="1"/>
</dbReference>
<protein>
    <recommendedName>
        <fullName evidence="8">tRNA(Ile)-lysidine synthase</fullName>
        <ecNumber evidence="8">6.3.4.19</ecNumber>
    </recommendedName>
    <alternativeName>
        <fullName evidence="8">tRNA(Ile)-2-lysyl-cytidine synthase</fullName>
    </alternativeName>
    <alternativeName>
        <fullName evidence="8">tRNA(Ile)-lysidine synthetase</fullName>
    </alternativeName>
</protein>
<comment type="function">
    <text evidence="8">Ligates lysine onto the cytidine present at position 34 of the AUA codon-specific tRNA(Ile) that contains the anticodon CAU, in an ATP-dependent manner. Cytidine is converted to lysidine, thus changing the amino acid specificity of the tRNA from methionine to isoleucine.</text>
</comment>
<organism evidence="10 11">
    <name type="scientific">Egicoccus halophilus</name>
    <dbReference type="NCBI Taxonomy" id="1670830"/>
    <lineage>
        <taxon>Bacteria</taxon>
        <taxon>Bacillati</taxon>
        <taxon>Actinomycetota</taxon>
        <taxon>Nitriliruptoria</taxon>
        <taxon>Egicoccales</taxon>
        <taxon>Egicoccaceae</taxon>
        <taxon>Egicoccus</taxon>
    </lineage>
</organism>
<feature type="binding site" evidence="8">
    <location>
        <begin position="39"/>
        <end position="44"/>
    </location>
    <ligand>
        <name>ATP</name>
        <dbReference type="ChEBI" id="CHEBI:30616"/>
    </ligand>
</feature>
<comment type="similarity">
    <text evidence="8">Belongs to the tRNA(Ile)-lysidine synthase family.</text>
</comment>
<reference evidence="10" key="2">
    <citation type="submission" date="2020-09" db="EMBL/GenBank/DDBJ databases">
        <authorList>
            <person name="Sun Q."/>
            <person name="Zhou Y."/>
        </authorList>
    </citation>
    <scope>NUCLEOTIDE SEQUENCE</scope>
    <source>
        <strain evidence="10">CGMCC 1.14988</strain>
    </source>
</reference>
<accession>A0A8J3ESM9</accession>
<feature type="domain" description="Lysidine-tRNA(Ile) synthetase C-terminal" evidence="9">
    <location>
        <begin position="413"/>
        <end position="484"/>
    </location>
</feature>
<dbReference type="Pfam" id="PF11734">
    <property type="entry name" value="TilS_C"/>
    <property type="match status" value="1"/>
</dbReference>
<dbReference type="EMBL" id="BMHA01000009">
    <property type="protein sequence ID" value="GGI07752.1"/>
    <property type="molecule type" value="Genomic_DNA"/>
</dbReference>
<dbReference type="SUPFAM" id="SSF56037">
    <property type="entry name" value="PheT/TilS domain"/>
    <property type="match status" value="1"/>
</dbReference>
<dbReference type="Pfam" id="PF01171">
    <property type="entry name" value="ATP_bind_3"/>
    <property type="match status" value="1"/>
</dbReference>
<dbReference type="EC" id="6.3.4.19" evidence="8"/>
<dbReference type="InterPro" id="IPR012094">
    <property type="entry name" value="tRNA_Ile_lys_synt"/>
</dbReference>
<dbReference type="CDD" id="cd01992">
    <property type="entry name" value="TilS_N"/>
    <property type="match status" value="1"/>
</dbReference>
<keyword evidence="5 8" id="KW-0547">Nucleotide-binding</keyword>
<dbReference type="InterPro" id="IPR012795">
    <property type="entry name" value="tRNA_Ile_lys_synt_N"/>
</dbReference>
<dbReference type="SUPFAM" id="SSF82829">
    <property type="entry name" value="MesJ substrate recognition domain-like"/>
    <property type="match status" value="1"/>
</dbReference>
<comment type="subcellular location">
    <subcellularLocation>
        <location evidence="1 8">Cytoplasm</location>
    </subcellularLocation>
</comment>
<dbReference type="HAMAP" id="MF_01161">
    <property type="entry name" value="tRNA_Ile_lys_synt"/>
    <property type="match status" value="1"/>
</dbReference>
<evidence type="ECO:0000256" key="1">
    <source>
        <dbReference type="ARBA" id="ARBA00004496"/>
    </source>
</evidence>
<dbReference type="AlphaFoldDB" id="A0A8J3ESM9"/>
<evidence type="ECO:0000256" key="6">
    <source>
        <dbReference type="ARBA" id="ARBA00022840"/>
    </source>
</evidence>
<dbReference type="NCBIfam" id="TIGR02432">
    <property type="entry name" value="lysidine_TilS_N"/>
    <property type="match status" value="1"/>
</dbReference>
<dbReference type="GO" id="GO:0005524">
    <property type="term" value="F:ATP binding"/>
    <property type="evidence" value="ECO:0007669"/>
    <property type="project" value="UniProtKB-UniRule"/>
</dbReference>
<reference evidence="10" key="1">
    <citation type="journal article" date="2014" name="Int. J. Syst. Evol. Microbiol.">
        <title>Complete genome sequence of Corynebacterium casei LMG S-19264T (=DSM 44701T), isolated from a smear-ripened cheese.</title>
        <authorList>
            <consortium name="US DOE Joint Genome Institute (JGI-PGF)"/>
            <person name="Walter F."/>
            <person name="Albersmeier A."/>
            <person name="Kalinowski J."/>
            <person name="Ruckert C."/>
        </authorList>
    </citation>
    <scope>NUCLEOTIDE SEQUENCE</scope>
    <source>
        <strain evidence="10">CGMCC 1.14988</strain>
    </source>
</reference>
<dbReference type="NCBIfam" id="TIGR02433">
    <property type="entry name" value="lysidine_TilS_C"/>
    <property type="match status" value="1"/>
</dbReference>
<sequence length="489" mass="51269">MEPPVGPLATGRPRAQLVAAVAAGLAPLPSGALALVAVSGGSDSTALAYLVAEARPDLELTLAHVRHGLRSDDDEQRSLARHASWLGLPLACREVEVVARGRGVEAAARDARYAALGTLAEEHDARFVLVGHTADDQAETVLLRAARGTGTDGLAAMTAHRALDGRRRLVRPLLRLRREALREFLVAEGIGWVEDPGNQDPAIRRTVIRHEVLPALARAAGDPVGALGRLAELARADAEALDEQAADATRRLVLRTGPVRSLPDGGLDALPVALRRRVVRRVLGELLDQPVGAVAVERVLTLGPGAALDLPGGVRATAGGGWRTLGPPVSAGGEAHAIAIPGQTPWAPAGLRIDALTPEAARPPLEEGGQVQIAFALADAWTPPPVRVPARLVPPGGRRERLSLALGPGLGPLQVRHRRPGDRVRTAAGTRHLQDVLVDAGVPRPVRELWPVVSDGDRVVWVPGVAADAEVVRAGRSTPRALLVVQPAH</sequence>
<name>A0A8J3ESM9_9ACTN</name>
<evidence type="ECO:0000256" key="8">
    <source>
        <dbReference type="HAMAP-Rule" id="MF_01161"/>
    </source>
</evidence>
<evidence type="ECO:0000256" key="3">
    <source>
        <dbReference type="ARBA" id="ARBA00022598"/>
    </source>
</evidence>
<dbReference type="Gene3D" id="1.20.59.20">
    <property type="match status" value="1"/>
</dbReference>
<evidence type="ECO:0000313" key="10">
    <source>
        <dbReference type="EMBL" id="GGI07752.1"/>
    </source>
</evidence>
<evidence type="ECO:0000256" key="5">
    <source>
        <dbReference type="ARBA" id="ARBA00022741"/>
    </source>
</evidence>
<dbReference type="PANTHER" id="PTHR43033:SF1">
    <property type="entry name" value="TRNA(ILE)-LYSIDINE SYNTHASE-RELATED"/>
    <property type="match status" value="1"/>
</dbReference>
<evidence type="ECO:0000313" key="11">
    <source>
        <dbReference type="Proteomes" id="UP000650511"/>
    </source>
</evidence>
<keyword evidence="3 8" id="KW-0436">Ligase</keyword>
<keyword evidence="2 8" id="KW-0963">Cytoplasm</keyword>
<dbReference type="GO" id="GO:0006400">
    <property type="term" value="P:tRNA modification"/>
    <property type="evidence" value="ECO:0007669"/>
    <property type="project" value="UniProtKB-UniRule"/>
</dbReference>
<dbReference type="SMART" id="SM00977">
    <property type="entry name" value="TilS_C"/>
    <property type="match status" value="1"/>
</dbReference>
<dbReference type="SUPFAM" id="SSF52402">
    <property type="entry name" value="Adenine nucleotide alpha hydrolases-like"/>
    <property type="match status" value="1"/>
</dbReference>
<keyword evidence="11" id="KW-1185">Reference proteome</keyword>
<dbReference type="InterPro" id="IPR012796">
    <property type="entry name" value="Lysidine-tRNA-synth_C"/>
</dbReference>